<dbReference type="SUPFAM" id="SSF52518">
    <property type="entry name" value="Thiamin diphosphate-binding fold (THDP-binding)"/>
    <property type="match status" value="2"/>
</dbReference>
<evidence type="ECO:0000256" key="3">
    <source>
        <dbReference type="ARBA" id="ARBA00022723"/>
    </source>
</evidence>
<dbReference type="EMBL" id="CP042435">
    <property type="protein sequence ID" value="QEC69229.1"/>
    <property type="molecule type" value="Genomic_DNA"/>
</dbReference>
<evidence type="ECO:0000256" key="7">
    <source>
        <dbReference type="ARBA" id="ARBA00023014"/>
    </source>
</evidence>
<dbReference type="Pfam" id="PF02775">
    <property type="entry name" value="TPP_enzyme_C"/>
    <property type="match status" value="1"/>
</dbReference>
<dbReference type="InterPro" id="IPR009014">
    <property type="entry name" value="Transketo_C/PFOR_II"/>
</dbReference>
<dbReference type="PANTHER" id="PTHR43710">
    <property type="entry name" value="2-HYDROXYACYL-COA LYASE"/>
    <property type="match status" value="1"/>
</dbReference>
<keyword evidence="1" id="KW-0813">Transport</keyword>
<reference evidence="9 10" key="1">
    <citation type="journal article" date="2016" name="Int. J. Syst. Evol. Microbiol.">
        <title>Panacibacter ginsenosidivorans gen. nov., sp. nov., with ginsenoside converting activity isolated from soil of a ginseng field.</title>
        <authorList>
            <person name="Siddiqi M.Z."/>
            <person name="Muhammad Shafi S."/>
            <person name="Choi K.D."/>
            <person name="Im W.T."/>
        </authorList>
    </citation>
    <scope>NUCLEOTIDE SEQUENCE [LARGE SCALE GENOMIC DNA]</scope>
    <source>
        <strain evidence="9 10">Gsoil1550</strain>
    </source>
</reference>
<dbReference type="InterPro" id="IPR017900">
    <property type="entry name" value="4Fe4S_Fe_S_CS"/>
</dbReference>
<dbReference type="PANTHER" id="PTHR43710:SF6">
    <property type="entry name" value="INDOLEPYRUVATE OXIDOREDUCTASE SUBUNIT IORA"/>
    <property type="match status" value="1"/>
</dbReference>
<dbReference type="OrthoDB" id="9778740at2"/>
<dbReference type="Gene3D" id="1.10.1060.10">
    <property type="entry name" value="Alpha-helical ferredoxin"/>
    <property type="match status" value="1"/>
</dbReference>
<dbReference type="GO" id="GO:0051539">
    <property type="term" value="F:4 iron, 4 sulfur cluster binding"/>
    <property type="evidence" value="ECO:0007669"/>
    <property type="project" value="UniProtKB-KW"/>
</dbReference>
<dbReference type="InterPro" id="IPR017896">
    <property type="entry name" value="4Fe4S_Fe-S-bd"/>
</dbReference>
<dbReference type="Pfam" id="PF07992">
    <property type="entry name" value="Pyr_redox_2"/>
    <property type="match status" value="1"/>
</dbReference>
<dbReference type="FunFam" id="3.40.50.970:FF:000039">
    <property type="entry name" value="Indolepyruvate oxidoreductase subunit IorA"/>
    <property type="match status" value="1"/>
</dbReference>
<evidence type="ECO:0000256" key="4">
    <source>
        <dbReference type="ARBA" id="ARBA00022982"/>
    </source>
</evidence>
<dbReference type="SUPFAM" id="SSF54862">
    <property type="entry name" value="4Fe-4S ferredoxins"/>
    <property type="match status" value="1"/>
</dbReference>
<evidence type="ECO:0000256" key="6">
    <source>
        <dbReference type="ARBA" id="ARBA00023004"/>
    </source>
</evidence>
<gene>
    <name evidence="9" type="ORF">FRZ67_18635</name>
</gene>
<dbReference type="AlphaFoldDB" id="A0A5B8VD82"/>
<keyword evidence="6" id="KW-0408">Iron</keyword>
<protein>
    <submittedName>
        <fullName evidence="9">FAD-dependent oxidoreductase</fullName>
    </submittedName>
</protein>
<evidence type="ECO:0000259" key="8">
    <source>
        <dbReference type="PROSITE" id="PS51379"/>
    </source>
</evidence>
<dbReference type="RefSeq" id="WP_147192065.1">
    <property type="nucleotide sequence ID" value="NZ_CP042435.1"/>
</dbReference>
<dbReference type="GO" id="GO:0046872">
    <property type="term" value="F:metal ion binding"/>
    <property type="evidence" value="ECO:0007669"/>
    <property type="project" value="UniProtKB-KW"/>
</dbReference>
<organism evidence="9 10">
    <name type="scientific">Panacibacter ginsenosidivorans</name>
    <dbReference type="NCBI Taxonomy" id="1813871"/>
    <lineage>
        <taxon>Bacteria</taxon>
        <taxon>Pseudomonadati</taxon>
        <taxon>Bacteroidota</taxon>
        <taxon>Chitinophagia</taxon>
        <taxon>Chitinophagales</taxon>
        <taxon>Chitinophagaceae</taxon>
        <taxon>Panacibacter</taxon>
    </lineage>
</organism>
<evidence type="ECO:0000313" key="10">
    <source>
        <dbReference type="Proteomes" id="UP000321533"/>
    </source>
</evidence>
<dbReference type="PROSITE" id="PS51379">
    <property type="entry name" value="4FE4S_FER_2"/>
    <property type="match status" value="1"/>
</dbReference>
<keyword evidence="4" id="KW-0249">Electron transport</keyword>
<keyword evidence="10" id="KW-1185">Reference proteome</keyword>
<evidence type="ECO:0000256" key="5">
    <source>
        <dbReference type="ARBA" id="ARBA00023002"/>
    </source>
</evidence>
<accession>A0A5B8VD82</accession>
<dbReference type="InterPro" id="IPR011766">
    <property type="entry name" value="TPP_enzyme_TPP-bd"/>
</dbReference>
<dbReference type="Gene3D" id="3.40.50.970">
    <property type="match status" value="2"/>
</dbReference>
<dbReference type="PROSITE" id="PS00198">
    <property type="entry name" value="4FE4S_FER_1"/>
    <property type="match status" value="1"/>
</dbReference>
<feature type="domain" description="4Fe-4S ferredoxin-type" evidence="8">
    <location>
        <begin position="1121"/>
        <end position="1150"/>
    </location>
</feature>
<evidence type="ECO:0000256" key="1">
    <source>
        <dbReference type="ARBA" id="ARBA00022448"/>
    </source>
</evidence>
<dbReference type="InterPro" id="IPR023753">
    <property type="entry name" value="FAD/NAD-binding_dom"/>
</dbReference>
<dbReference type="GO" id="GO:0016491">
    <property type="term" value="F:oxidoreductase activity"/>
    <property type="evidence" value="ECO:0007669"/>
    <property type="project" value="UniProtKB-KW"/>
</dbReference>
<keyword evidence="7" id="KW-0411">Iron-sulfur</keyword>
<dbReference type="CDD" id="cd02008">
    <property type="entry name" value="TPP_IOR_alpha"/>
    <property type="match status" value="1"/>
</dbReference>
<dbReference type="Gene3D" id="3.30.70.20">
    <property type="match status" value="1"/>
</dbReference>
<dbReference type="GO" id="GO:0030976">
    <property type="term" value="F:thiamine pyrophosphate binding"/>
    <property type="evidence" value="ECO:0007669"/>
    <property type="project" value="InterPro"/>
</dbReference>
<keyword evidence="3" id="KW-0479">Metal-binding</keyword>
<dbReference type="InterPro" id="IPR029061">
    <property type="entry name" value="THDP-binding"/>
</dbReference>
<dbReference type="InterPro" id="IPR036188">
    <property type="entry name" value="FAD/NAD-bd_sf"/>
</dbReference>
<dbReference type="InterPro" id="IPR045025">
    <property type="entry name" value="HACL1-like"/>
</dbReference>
<dbReference type="Proteomes" id="UP000321533">
    <property type="component" value="Chromosome"/>
</dbReference>
<dbReference type="KEGG" id="pgin:FRZ67_18635"/>
<sequence>MLKQTLDILTSFNPPKKICAMGNIAVARGAIEAGVCGVFAYPGTPSTEISEVFNDVNAFQSKQENQEKYPQQTAQKIYFEYSINEKIALEKAIAFSIGNKSAMCVMKNVGMNVASDALMSITYQTIAAPLVIVVCDDPGGFSSSNEQDSRYWGKMASVPVFNPATPEDAYSMTKQAFTLSEILKLPVMVRMTTRVDHSRGIFFCNAINRKKTIPNFERSPQHINIPIKTAASHKCLLQKLESDAFENFYSQNNSADHQQHNQLAIIASGVAVNYAKELLYKFPELKISLLKVGLIYPFPKNDVLNFLKNNFQKILLLEELDPIIENDVRVIAQQNNINTQIFGKGFAGLSPAGEYTPDLVRNAIEDFKGNLLTDKSKIKISGTEKFLSAIPARPPALCAGCPHRATFYALKLSVPRDDGKIILCGDIGCLGLGTLPPLQMMDTIHHMGMSVSLAQGLSEALHTQSSTDKIVALIGDGTFFHSGVTSLLNAVYTRSNITIIIFDNRTVAMTGQQDNPGAIYHSKYKQIDITALVKGMGVEYVATVNPFNLKITCEKIQSAIVHEGVSVLIAKAPCIFLPEFKERIAGSSFTKKVLRVNPDKCNTCFNHCDLQIFCSKEPSVKNNLAKARAKITATNHIPAQEQLCPANICNHGFFNSILAGNYKEALEIVRDKMLFARLCGSICHKPCEDLQNNSPFEFTKEGYKLNGSGINKINTYSTNPNKVPIKKLKSFVSNIDENFADFSRQVARVANAVKKNKKVAVIGGGPAGLSAAYDLLQAGYDVTVFEKENKAGGMIRFGIPEFRMDKQALEKEIDVLHKMGAIFQFGVAIEKDITLEKIAKDFDAVILAIGMWEAVVPELINKNVSAERKFDAVSFLKQFNENTLHLNPSSTILIIGGGNSAMDAARAAKLSNTNNEVIVSSIEKLHEMPAFADEINDSLQRGIKILDNSFADSIEEKNEMIVVMLRSYDNKNFRETIKADYIISATGQKGDLGKMHNDVDADEDCRIKSVHYKNVFVAGDIASGNHISLIGAIGSGKKAAVQVRKLLEHYSYEYEGEYALSKLTAKENGKSKLDFLAIDETESMNGNVIENISAYDLFKPCSKCDHCIENFGCPALMKVNGKVVIDEKRCTLCGLCVDVCPNNAIEWVEECGKINC</sequence>
<dbReference type="Gene3D" id="3.50.50.60">
    <property type="entry name" value="FAD/NAD(P)-binding domain"/>
    <property type="match status" value="2"/>
</dbReference>
<dbReference type="PRINTS" id="PR00419">
    <property type="entry name" value="ADXRDTASE"/>
</dbReference>
<dbReference type="CDD" id="cd07034">
    <property type="entry name" value="TPP_PYR_PFOR_IOR-alpha_like"/>
    <property type="match status" value="1"/>
</dbReference>
<dbReference type="InterPro" id="IPR009051">
    <property type="entry name" value="Helical_ferredxn"/>
</dbReference>
<dbReference type="Pfam" id="PF00037">
    <property type="entry name" value="Fer4"/>
    <property type="match status" value="1"/>
</dbReference>
<keyword evidence="2" id="KW-0004">4Fe-4S</keyword>
<dbReference type="SUPFAM" id="SSF52922">
    <property type="entry name" value="TK C-terminal domain-like"/>
    <property type="match status" value="1"/>
</dbReference>
<dbReference type="SUPFAM" id="SSF51971">
    <property type="entry name" value="Nucleotide-binding domain"/>
    <property type="match status" value="1"/>
</dbReference>
<dbReference type="GO" id="GO:0044281">
    <property type="term" value="P:small molecule metabolic process"/>
    <property type="evidence" value="ECO:0007669"/>
    <property type="project" value="UniProtKB-ARBA"/>
</dbReference>
<name>A0A5B8VD82_9BACT</name>
<evidence type="ECO:0000256" key="2">
    <source>
        <dbReference type="ARBA" id="ARBA00022485"/>
    </source>
</evidence>
<dbReference type="InterPro" id="IPR002880">
    <property type="entry name" value="Pyrv_Fd/Flavodoxin_OxRdtase_N"/>
</dbReference>
<proteinExistence type="predicted"/>
<evidence type="ECO:0000313" key="9">
    <source>
        <dbReference type="EMBL" id="QEC69229.1"/>
    </source>
</evidence>
<keyword evidence="5" id="KW-0560">Oxidoreductase</keyword>